<dbReference type="InterPro" id="IPR008969">
    <property type="entry name" value="CarboxyPept-like_regulatory"/>
</dbReference>
<dbReference type="EMBL" id="CP001037">
    <property type="protein sequence ID" value="ACC80108.1"/>
    <property type="molecule type" value="Genomic_DNA"/>
</dbReference>
<dbReference type="AlphaFoldDB" id="B2IYM1"/>
<dbReference type="HOGENOM" id="CLU_1341901_0_0_3"/>
<protein>
    <recommendedName>
        <fullName evidence="3">Carboxypeptidase regulatory-like domain-containing protein</fullName>
    </recommendedName>
</protein>
<dbReference type="Gene3D" id="2.60.40.1120">
    <property type="entry name" value="Carboxypeptidase-like, regulatory domain"/>
    <property type="match status" value="2"/>
</dbReference>
<evidence type="ECO:0000313" key="2">
    <source>
        <dbReference type="Proteomes" id="UP000001191"/>
    </source>
</evidence>
<dbReference type="SUPFAM" id="SSF117074">
    <property type="entry name" value="Hypothetical protein PA1324"/>
    <property type="match status" value="1"/>
</dbReference>
<accession>B2IYM1</accession>
<organism evidence="1 2">
    <name type="scientific">Nostoc punctiforme (strain ATCC 29133 / PCC 73102)</name>
    <dbReference type="NCBI Taxonomy" id="63737"/>
    <lineage>
        <taxon>Bacteria</taxon>
        <taxon>Bacillati</taxon>
        <taxon>Cyanobacteriota</taxon>
        <taxon>Cyanophyceae</taxon>
        <taxon>Nostocales</taxon>
        <taxon>Nostocaceae</taxon>
        <taxon>Nostoc</taxon>
    </lineage>
</organism>
<proteinExistence type="predicted"/>
<evidence type="ECO:0008006" key="3">
    <source>
        <dbReference type="Google" id="ProtNLM"/>
    </source>
</evidence>
<dbReference type="OrthoDB" id="517322at2"/>
<dbReference type="Proteomes" id="UP000001191">
    <property type="component" value="Chromosome"/>
</dbReference>
<reference evidence="1 2" key="2">
    <citation type="journal article" date="2013" name="Plant Physiol.">
        <title>A Nostoc punctiforme Sugar Transporter Necessary to Establish a Cyanobacterium-Plant Symbiosis.</title>
        <authorList>
            <person name="Ekman M."/>
            <person name="Picossi S."/>
            <person name="Campbell E.L."/>
            <person name="Meeks J.C."/>
            <person name="Flores E."/>
        </authorList>
    </citation>
    <scope>NUCLEOTIDE SEQUENCE [LARGE SCALE GENOMIC DNA]</scope>
    <source>
        <strain evidence="2">ATCC 29133 / PCC 73102</strain>
    </source>
</reference>
<keyword evidence="2" id="KW-1185">Reference proteome</keyword>
<reference evidence="2" key="1">
    <citation type="submission" date="2008-04" db="EMBL/GenBank/DDBJ databases">
        <title>Complete sequence of chromosome of Nostoc punctiforme ATCC 29133.</title>
        <authorList>
            <consortium name="US DOE Joint Genome Institute"/>
            <person name="Copeland A."/>
            <person name="Lucas S."/>
            <person name="Lapidus A."/>
            <person name="Glavina del Rio T."/>
            <person name="Dalin E."/>
            <person name="Tice H."/>
            <person name="Pitluck S."/>
            <person name="Chain P."/>
            <person name="Malfatti S."/>
            <person name="Shin M."/>
            <person name="Vergez L."/>
            <person name="Schmutz J."/>
            <person name="Larimer F."/>
            <person name="Land M."/>
            <person name="Hauser L."/>
            <person name="Kyrpides N."/>
            <person name="Kim E."/>
            <person name="Meeks J.C."/>
            <person name="Elhai J."/>
            <person name="Campbell E.L."/>
            <person name="Thiel T."/>
            <person name="Longmire J."/>
            <person name="Potts M."/>
            <person name="Atlas R."/>
        </authorList>
    </citation>
    <scope>NUCLEOTIDE SEQUENCE [LARGE SCALE GENOMIC DNA]</scope>
    <source>
        <strain evidence="2">ATCC 29133 / PCC 73102</strain>
    </source>
</reference>
<dbReference type="KEGG" id="npu:Npun_F1401"/>
<gene>
    <name evidence="1" type="ordered locus">Npun_F1401</name>
</gene>
<dbReference type="Pfam" id="PF13715">
    <property type="entry name" value="CarbopepD_reg_2"/>
    <property type="match status" value="1"/>
</dbReference>
<dbReference type="STRING" id="63737.Npun_F1401"/>
<evidence type="ECO:0000313" key="1">
    <source>
        <dbReference type="EMBL" id="ACC80108.1"/>
    </source>
</evidence>
<dbReference type="EnsemblBacteria" id="ACC80108">
    <property type="protein sequence ID" value="ACC80108"/>
    <property type="gene ID" value="Npun_F1401"/>
</dbReference>
<name>B2IYM1_NOSP7</name>
<dbReference type="eggNOG" id="ENOG5032TGA">
    <property type="taxonomic scope" value="Bacteria"/>
</dbReference>
<sequence>MLELSIVNQQIAIAGKVLQGETQKNISGAIVAIIEMPEKFRAILSLKALQYGSQWEKMSERPDRKITSNDGYFYFTNLPSGEYLLEASLPTSPTRYNEVRTKVQVSSPINGKISTTMADIVLSPTGIKGKITDVTDPKKLITNAKVQIQDSGDTTISDQQGNYHLIGLESPKFGERNITVIVSATGYQQVLQQLNIQRGQVIAEQSFALKPK</sequence>
<dbReference type="SUPFAM" id="SSF49464">
    <property type="entry name" value="Carboxypeptidase regulatory domain-like"/>
    <property type="match status" value="1"/>
</dbReference>
<dbReference type="RefSeq" id="WP_012408129.1">
    <property type="nucleotide sequence ID" value="NC_010628.1"/>
</dbReference>